<dbReference type="WBParaSite" id="PSU_v2.g9251.t1">
    <property type="protein sequence ID" value="PSU_v2.g9251.t1"/>
    <property type="gene ID" value="PSU_v2.g9251"/>
</dbReference>
<evidence type="ECO:0000313" key="2">
    <source>
        <dbReference type="WBParaSite" id="PSU_v2.g9251.t1"/>
    </source>
</evidence>
<evidence type="ECO:0000313" key="1">
    <source>
        <dbReference type="Proteomes" id="UP000887577"/>
    </source>
</evidence>
<protein>
    <submittedName>
        <fullName evidence="2">Uncharacterized protein</fullName>
    </submittedName>
</protein>
<sequence length="72" mass="8399">MARIYDNPLVKINRDLLKCKYERSRLLFGLRGISKCDPRTIRFNRTDGSLHTKIKTAEARIFFTQDVDIPTA</sequence>
<reference evidence="2" key="1">
    <citation type="submission" date="2022-11" db="UniProtKB">
        <authorList>
            <consortium name="WormBaseParasite"/>
        </authorList>
    </citation>
    <scope>IDENTIFICATION</scope>
</reference>
<dbReference type="Proteomes" id="UP000887577">
    <property type="component" value="Unplaced"/>
</dbReference>
<keyword evidence="1" id="KW-1185">Reference proteome</keyword>
<dbReference type="AlphaFoldDB" id="A0A914ZG41"/>
<accession>A0A914ZG41</accession>
<organism evidence="1 2">
    <name type="scientific">Panagrolaimus superbus</name>
    <dbReference type="NCBI Taxonomy" id="310955"/>
    <lineage>
        <taxon>Eukaryota</taxon>
        <taxon>Metazoa</taxon>
        <taxon>Ecdysozoa</taxon>
        <taxon>Nematoda</taxon>
        <taxon>Chromadorea</taxon>
        <taxon>Rhabditida</taxon>
        <taxon>Tylenchina</taxon>
        <taxon>Panagrolaimomorpha</taxon>
        <taxon>Panagrolaimoidea</taxon>
        <taxon>Panagrolaimidae</taxon>
        <taxon>Panagrolaimus</taxon>
    </lineage>
</organism>
<proteinExistence type="predicted"/>
<name>A0A914ZG41_9BILA</name>